<proteinExistence type="predicted"/>
<dbReference type="PANTHER" id="PTHR36926:SF1">
    <property type="entry name" value="COLICIN V PRODUCTION PROTEIN"/>
    <property type="match status" value="1"/>
</dbReference>
<dbReference type="Pfam" id="PF02674">
    <property type="entry name" value="Colicin_V"/>
    <property type="match status" value="1"/>
</dbReference>
<keyword evidence="4 5" id="KW-0472">Membrane</keyword>
<reference evidence="6" key="1">
    <citation type="journal article" date="2021" name="Environ. Microbiol.">
        <title>Genomic characterization of three novel Desulfobacterota classes expand the metabolic and phylogenetic diversity of the phylum.</title>
        <authorList>
            <person name="Murphy C.L."/>
            <person name="Biggerstaff J."/>
            <person name="Eichhorn A."/>
            <person name="Ewing E."/>
            <person name="Shahan R."/>
            <person name="Soriano D."/>
            <person name="Stewart S."/>
            <person name="VanMol K."/>
            <person name="Walker R."/>
            <person name="Walters P."/>
            <person name="Elshahed M.S."/>
            <person name="Youssef N.H."/>
        </authorList>
    </citation>
    <scope>NUCLEOTIDE SEQUENCE</scope>
    <source>
        <strain evidence="6">Zod_Metabat.24</strain>
    </source>
</reference>
<feature type="transmembrane region" description="Helical" evidence="5">
    <location>
        <begin position="65"/>
        <end position="85"/>
    </location>
</feature>
<name>A0A9D8KGY6_9DELT</name>
<evidence type="ECO:0000256" key="4">
    <source>
        <dbReference type="ARBA" id="ARBA00023136"/>
    </source>
</evidence>
<dbReference type="PANTHER" id="PTHR36926">
    <property type="entry name" value="COLICIN V PRODUCTION PROTEIN"/>
    <property type="match status" value="1"/>
</dbReference>
<dbReference type="InterPro" id="IPR052719">
    <property type="entry name" value="CvpA-like"/>
</dbReference>
<keyword evidence="3 5" id="KW-1133">Transmembrane helix</keyword>
<dbReference type="GO" id="GO:0016020">
    <property type="term" value="C:membrane"/>
    <property type="evidence" value="ECO:0007669"/>
    <property type="project" value="UniProtKB-SubCell"/>
</dbReference>
<keyword evidence="2 5" id="KW-0812">Transmembrane</keyword>
<sequence>MNYLDIAIIIILGASVIYSVIKGFIRDAFSLLAVILGIVASLLFYPTGAEMLAGLITNPQIANIVSFAVIFLAVSIVVSLLGMLVSRMIKTADLSFYDRVAGGTFGLVKGYILVAVLVIVVTTLFPASARTSKITPYVVRSIRVVTDILPADYQRKIEEQKKNLENLNERTIERNDSKVSQ</sequence>
<dbReference type="GO" id="GO:0009403">
    <property type="term" value="P:toxin biosynthetic process"/>
    <property type="evidence" value="ECO:0007669"/>
    <property type="project" value="InterPro"/>
</dbReference>
<protein>
    <submittedName>
        <fullName evidence="6">CvpA family protein</fullName>
    </submittedName>
</protein>
<evidence type="ECO:0000256" key="2">
    <source>
        <dbReference type="ARBA" id="ARBA00022692"/>
    </source>
</evidence>
<comment type="subcellular location">
    <subcellularLocation>
        <location evidence="1">Membrane</location>
        <topology evidence="1">Multi-pass membrane protein</topology>
    </subcellularLocation>
</comment>
<feature type="transmembrane region" description="Helical" evidence="5">
    <location>
        <begin position="28"/>
        <end position="45"/>
    </location>
</feature>
<dbReference type="EMBL" id="JAFGIX010000080">
    <property type="protein sequence ID" value="MBN1574494.1"/>
    <property type="molecule type" value="Genomic_DNA"/>
</dbReference>
<evidence type="ECO:0000313" key="6">
    <source>
        <dbReference type="EMBL" id="MBN1574494.1"/>
    </source>
</evidence>
<dbReference type="InterPro" id="IPR003825">
    <property type="entry name" value="Colicin-V_CvpA"/>
</dbReference>
<evidence type="ECO:0000256" key="1">
    <source>
        <dbReference type="ARBA" id="ARBA00004141"/>
    </source>
</evidence>
<reference evidence="6" key="2">
    <citation type="submission" date="2021-01" db="EMBL/GenBank/DDBJ databases">
        <authorList>
            <person name="Hahn C.R."/>
            <person name="Youssef N.H."/>
            <person name="Elshahed M."/>
        </authorList>
    </citation>
    <scope>NUCLEOTIDE SEQUENCE</scope>
    <source>
        <strain evidence="6">Zod_Metabat.24</strain>
    </source>
</reference>
<feature type="transmembrane region" description="Helical" evidence="5">
    <location>
        <begin position="106"/>
        <end position="127"/>
    </location>
</feature>
<comment type="caution">
    <text evidence="6">The sequence shown here is derived from an EMBL/GenBank/DDBJ whole genome shotgun (WGS) entry which is preliminary data.</text>
</comment>
<feature type="transmembrane region" description="Helical" evidence="5">
    <location>
        <begin position="6"/>
        <end position="21"/>
    </location>
</feature>
<gene>
    <name evidence="6" type="ORF">JW984_14955</name>
</gene>
<dbReference type="Proteomes" id="UP000809273">
    <property type="component" value="Unassembled WGS sequence"/>
</dbReference>
<evidence type="ECO:0000256" key="5">
    <source>
        <dbReference type="SAM" id="Phobius"/>
    </source>
</evidence>
<evidence type="ECO:0000256" key="3">
    <source>
        <dbReference type="ARBA" id="ARBA00022989"/>
    </source>
</evidence>
<evidence type="ECO:0000313" key="7">
    <source>
        <dbReference type="Proteomes" id="UP000809273"/>
    </source>
</evidence>
<dbReference type="AlphaFoldDB" id="A0A9D8KGY6"/>
<accession>A0A9D8KGY6</accession>
<organism evidence="6 7">
    <name type="scientific">Candidatus Zymogenus saltonus</name>
    <dbReference type="NCBI Taxonomy" id="2844893"/>
    <lineage>
        <taxon>Bacteria</taxon>
        <taxon>Deltaproteobacteria</taxon>
        <taxon>Candidatus Zymogenia</taxon>
        <taxon>Candidatus Zymogeniales</taxon>
        <taxon>Candidatus Zymogenaceae</taxon>
        <taxon>Candidatus Zymogenus</taxon>
    </lineage>
</organism>